<protein>
    <recommendedName>
        <fullName evidence="9">Major facilitator superfamily transporter</fullName>
    </recommendedName>
</protein>
<comment type="subcellular location">
    <subcellularLocation>
        <location evidence="1">Membrane</location>
        <topology evidence="1">Multi-pass membrane protein</topology>
    </subcellularLocation>
</comment>
<evidence type="ECO:0000313" key="7">
    <source>
        <dbReference type="EMBL" id="KAK3900419.1"/>
    </source>
</evidence>
<feature type="transmembrane region" description="Helical" evidence="6">
    <location>
        <begin position="173"/>
        <end position="193"/>
    </location>
</feature>
<name>A0AAN6MHQ1_9PEZI</name>
<evidence type="ECO:0000313" key="8">
    <source>
        <dbReference type="Proteomes" id="UP001303889"/>
    </source>
</evidence>
<feature type="transmembrane region" description="Helical" evidence="6">
    <location>
        <begin position="453"/>
        <end position="473"/>
    </location>
</feature>
<feature type="transmembrane region" description="Helical" evidence="6">
    <location>
        <begin position="386"/>
        <end position="405"/>
    </location>
</feature>
<gene>
    <name evidence="7" type="ORF">C8A05DRAFT_17270</name>
</gene>
<feature type="compositionally biased region" description="Low complexity" evidence="5">
    <location>
        <begin position="14"/>
        <end position="24"/>
    </location>
</feature>
<dbReference type="Proteomes" id="UP001303889">
    <property type="component" value="Unassembled WGS sequence"/>
</dbReference>
<feature type="transmembrane region" description="Helical" evidence="6">
    <location>
        <begin position="479"/>
        <end position="502"/>
    </location>
</feature>
<sequence length="507" mass="53898">MVHDRHHHHRRRSTSPGASTTTSTGQHRHGGIIPPPHPAPRRAVRPLLALVALVNLAWSLYQLPVSRVVESRLCREHYAAHNPSVVGPGGEVPEGLCKVDEVQKGLGRVLGGMEVGWVAGDFLMTIPLVSLADRYGHRLVLCLNLVPRIFLLAWTFAVGYFDRALPVKAVLAAPALSFFGGDCVFNSIVYSLVSELTDDHVLRATFFGHVNAIASIFSLQLGPAIASATMTALLWLPFWLGIALLLLALPIISALPTPSPPPPPSEEQTSLLTPPPPNPSARTTLSSTTASRLRALRALLANPSRNFALLLAVFFLASLASSDTKLLTLYVSKRYPGWTFADVGYLLSAKAVFNFFFLWGVVPRFLAWRRKTAATATENGDRENVVLARACLVVSVAGALAIAAAPTVGVLVPALLVYALGIALPVFTYSLLKARGMGVETREGGSGTQLFSVMMLARTVGALVGAAVMPALWVKGVGMGGSALGLPFVASAGLYAVAAVVVKRIVV</sequence>
<evidence type="ECO:0000256" key="1">
    <source>
        <dbReference type="ARBA" id="ARBA00004141"/>
    </source>
</evidence>
<evidence type="ECO:0000256" key="5">
    <source>
        <dbReference type="SAM" id="MobiDB-lite"/>
    </source>
</evidence>
<dbReference type="InterPro" id="IPR036259">
    <property type="entry name" value="MFS_trans_sf"/>
</dbReference>
<evidence type="ECO:0000256" key="2">
    <source>
        <dbReference type="ARBA" id="ARBA00022692"/>
    </source>
</evidence>
<dbReference type="Gene3D" id="1.20.1250.20">
    <property type="entry name" value="MFS general substrate transporter like domains"/>
    <property type="match status" value="1"/>
</dbReference>
<proteinExistence type="predicted"/>
<dbReference type="SUPFAM" id="SSF103473">
    <property type="entry name" value="MFS general substrate transporter"/>
    <property type="match status" value="1"/>
</dbReference>
<evidence type="ECO:0000256" key="4">
    <source>
        <dbReference type="ARBA" id="ARBA00023136"/>
    </source>
</evidence>
<keyword evidence="4 6" id="KW-0472">Membrane</keyword>
<feature type="transmembrane region" description="Helical" evidence="6">
    <location>
        <begin position="307"/>
        <end position="331"/>
    </location>
</feature>
<evidence type="ECO:0000256" key="6">
    <source>
        <dbReference type="SAM" id="Phobius"/>
    </source>
</evidence>
<evidence type="ECO:0008006" key="9">
    <source>
        <dbReference type="Google" id="ProtNLM"/>
    </source>
</evidence>
<feature type="transmembrane region" description="Helical" evidence="6">
    <location>
        <begin position="139"/>
        <end position="161"/>
    </location>
</feature>
<keyword evidence="3 6" id="KW-1133">Transmembrane helix</keyword>
<dbReference type="GO" id="GO:0016020">
    <property type="term" value="C:membrane"/>
    <property type="evidence" value="ECO:0007669"/>
    <property type="project" value="UniProtKB-SubCell"/>
</dbReference>
<feature type="compositionally biased region" description="Basic residues" evidence="5">
    <location>
        <begin position="1"/>
        <end position="13"/>
    </location>
</feature>
<dbReference type="PANTHER" id="PTHR23507:SF8">
    <property type="entry name" value="MFS GENERAL SUBSTRATE TRANSPORTER"/>
    <property type="match status" value="1"/>
</dbReference>
<feature type="transmembrane region" description="Helical" evidence="6">
    <location>
        <begin position="343"/>
        <end position="366"/>
    </location>
</feature>
<reference evidence="7" key="1">
    <citation type="journal article" date="2023" name="Mol. Phylogenet. Evol.">
        <title>Genome-scale phylogeny and comparative genomics of the fungal order Sordariales.</title>
        <authorList>
            <person name="Hensen N."/>
            <person name="Bonometti L."/>
            <person name="Westerberg I."/>
            <person name="Brannstrom I.O."/>
            <person name="Guillou S."/>
            <person name="Cros-Aarteil S."/>
            <person name="Calhoun S."/>
            <person name="Haridas S."/>
            <person name="Kuo A."/>
            <person name="Mondo S."/>
            <person name="Pangilinan J."/>
            <person name="Riley R."/>
            <person name="LaButti K."/>
            <person name="Andreopoulos B."/>
            <person name="Lipzen A."/>
            <person name="Chen C."/>
            <person name="Yan M."/>
            <person name="Daum C."/>
            <person name="Ng V."/>
            <person name="Clum A."/>
            <person name="Steindorff A."/>
            <person name="Ohm R.A."/>
            <person name="Martin F."/>
            <person name="Silar P."/>
            <person name="Natvig D.O."/>
            <person name="Lalanne C."/>
            <person name="Gautier V."/>
            <person name="Ament-Velasquez S.L."/>
            <person name="Kruys A."/>
            <person name="Hutchinson M.I."/>
            <person name="Powell A.J."/>
            <person name="Barry K."/>
            <person name="Miller A.N."/>
            <person name="Grigoriev I.V."/>
            <person name="Debuchy R."/>
            <person name="Gladieux P."/>
            <person name="Hiltunen Thoren M."/>
            <person name="Johannesson H."/>
        </authorList>
    </citation>
    <scope>NUCLEOTIDE SEQUENCE</scope>
    <source>
        <strain evidence="7">CBS 103.79</strain>
    </source>
</reference>
<feature type="region of interest" description="Disordered" evidence="5">
    <location>
        <begin position="1"/>
        <end position="38"/>
    </location>
</feature>
<comment type="caution">
    <text evidence="7">The sequence shown here is derived from an EMBL/GenBank/DDBJ whole genome shotgun (WGS) entry which is preliminary data.</text>
</comment>
<keyword evidence="2 6" id="KW-0812">Transmembrane</keyword>
<feature type="transmembrane region" description="Helical" evidence="6">
    <location>
        <begin position="232"/>
        <end position="255"/>
    </location>
</feature>
<organism evidence="7 8">
    <name type="scientific">Staphylotrichum tortipilum</name>
    <dbReference type="NCBI Taxonomy" id="2831512"/>
    <lineage>
        <taxon>Eukaryota</taxon>
        <taxon>Fungi</taxon>
        <taxon>Dikarya</taxon>
        <taxon>Ascomycota</taxon>
        <taxon>Pezizomycotina</taxon>
        <taxon>Sordariomycetes</taxon>
        <taxon>Sordariomycetidae</taxon>
        <taxon>Sordariales</taxon>
        <taxon>Chaetomiaceae</taxon>
        <taxon>Staphylotrichum</taxon>
    </lineage>
</organism>
<feature type="transmembrane region" description="Helical" evidence="6">
    <location>
        <begin position="411"/>
        <end position="432"/>
    </location>
</feature>
<keyword evidence="8" id="KW-1185">Reference proteome</keyword>
<feature type="region of interest" description="Disordered" evidence="5">
    <location>
        <begin position="258"/>
        <end position="285"/>
    </location>
</feature>
<dbReference type="PANTHER" id="PTHR23507">
    <property type="entry name" value="ZGC:174356"/>
    <property type="match status" value="1"/>
</dbReference>
<dbReference type="EMBL" id="MU855673">
    <property type="protein sequence ID" value="KAK3900419.1"/>
    <property type="molecule type" value="Genomic_DNA"/>
</dbReference>
<dbReference type="GO" id="GO:0022857">
    <property type="term" value="F:transmembrane transporter activity"/>
    <property type="evidence" value="ECO:0007669"/>
    <property type="project" value="TreeGrafter"/>
</dbReference>
<dbReference type="AlphaFoldDB" id="A0AAN6MHQ1"/>
<reference evidence="7" key="2">
    <citation type="submission" date="2023-05" db="EMBL/GenBank/DDBJ databases">
        <authorList>
            <consortium name="Lawrence Berkeley National Laboratory"/>
            <person name="Steindorff A."/>
            <person name="Hensen N."/>
            <person name="Bonometti L."/>
            <person name="Westerberg I."/>
            <person name="Brannstrom I.O."/>
            <person name="Guillou S."/>
            <person name="Cros-Aarteil S."/>
            <person name="Calhoun S."/>
            <person name="Haridas S."/>
            <person name="Kuo A."/>
            <person name="Mondo S."/>
            <person name="Pangilinan J."/>
            <person name="Riley R."/>
            <person name="Labutti K."/>
            <person name="Andreopoulos B."/>
            <person name="Lipzen A."/>
            <person name="Chen C."/>
            <person name="Yanf M."/>
            <person name="Daum C."/>
            <person name="Ng V."/>
            <person name="Clum A."/>
            <person name="Ohm R."/>
            <person name="Martin F."/>
            <person name="Silar P."/>
            <person name="Natvig D."/>
            <person name="Lalanne C."/>
            <person name="Gautier V."/>
            <person name="Ament-Velasquez S.L."/>
            <person name="Kruys A."/>
            <person name="Hutchinson M.I."/>
            <person name="Powell A.J."/>
            <person name="Barry K."/>
            <person name="Miller A.N."/>
            <person name="Grigoriev I.V."/>
            <person name="Debuchy R."/>
            <person name="Gladieux P."/>
            <person name="Thoren M.H."/>
            <person name="Johannesson H."/>
        </authorList>
    </citation>
    <scope>NUCLEOTIDE SEQUENCE</scope>
    <source>
        <strain evidence="7">CBS 103.79</strain>
    </source>
</reference>
<feature type="transmembrane region" description="Helical" evidence="6">
    <location>
        <begin position="205"/>
        <end position="226"/>
    </location>
</feature>
<accession>A0AAN6MHQ1</accession>
<evidence type="ECO:0000256" key="3">
    <source>
        <dbReference type="ARBA" id="ARBA00022989"/>
    </source>
</evidence>